<dbReference type="AlphaFoldDB" id="A0AAV8R4D6"/>
<evidence type="ECO:0000313" key="1">
    <source>
        <dbReference type="EMBL" id="KAJ8485883.1"/>
    </source>
</evidence>
<name>A0AAV8R4D6_ENSVE</name>
<keyword evidence="2" id="KW-1185">Reference proteome</keyword>
<evidence type="ECO:0008006" key="3">
    <source>
        <dbReference type="Google" id="ProtNLM"/>
    </source>
</evidence>
<organism evidence="1 2">
    <name type="scientific">Ensete ventricosum</name>
    <name type="common">Abyssinian banana</name>
    <name type="synonym">Musa ensete</name>
    <dbReference type="NCBI Taxonomy" id="4639"/>
    <lineage>
        <taxon>Eukaryota</taxon>
        <taxon>Viridiplantae</taxon>
        <taxon>Streptophyta</taxon>
        <taxon>Embryophyta</taxon>
        <taxon>Tracheophyta</taxon>
        <taxon>Spermatophyta</taxon>
        <taxon>Magnoliopsida</taxon>
        <taxon>Liliopsida</taxon>
        <taxon>Zingiberales</taxon>
        <taxon>Musaceae</taxon>
        <taxon>Ensete</taxon>
    </lineage>
</organism>
<sequence>MFILVPLKIQRHWVDVYNTDQHYKVKILETKTTHNGDLKRRLWKFDVLMFKKVVATIGLRTNVCRKTKSLQVLL</sequence>
<accession>A0AAV8R4D6</accession>
<proteinExistence type="predicted"/>
<reference evidence="1 2" key="1">
    <citation type="submission" date="2022-12" db="EMBL/GenBank/DDBJ databases">
        <title>Chromosome-scale assembly of the Ensete ventricosum genome.</title>
        <authorList>
            <person name="Dussert Y."/>
            <person name="Stocks J."/>
            <person name="Wendawek A."/>
            <person name="Woldeyes F."/>
            <person name="Nichols R.A."/>
            <person name="Borrell J.S."/>
        </authorList>
    </citation>
    <scope>NUCLEOTIDE SEQUENCE [LARGE SCALE GENOMIC DNA]</scope>
    <source>
        <strain evidence="2">cv. Maze</strain>
        <tissue evidence="1">Seeds</tissue>
    </source>
</reference>
<protein>
    <recommendedName>
        <fullName evidence="3">Ubiquitin-like protease family profile domain-containing protein</fullName>
    </recommendedName>
</protein>
<dbReference type="Proteomes" id="UP001222027">
    <property type="component" value="Unassembled WGS sequence"/>
</dbReference>
<evidence type="ECO:0000313" key="2">
    <source>
        <dbReference type="Proteomes" id="UP001222027"/>
    </source>
</evidence>
<comment type="caution">
    <text evidence="1">The sequence shown here is derived from an EMBL/GenBank/DDBJ whole genome shotgun (WGS) entry which is preliminary data.</text>
</comment>
<gene>
    <name evidence="1" type="ORF">OPV22_018368</name>
</gene>
<dbReference type="EMBL" id="JAQQAF010000005">
    <property type="protein sequence ID" value="KAJ8485883.1"/>
    <property type="molecule type" value="Genomic_DNA"/>
</dbReference>